<gene>
    <name evidence="1" type="ORF">LIPSTDRAFT_4133</name>
</gene>
<accession>A0A1E3Q6I1</accession>
<name>A0A1E3Q6I1_LIPST</name>
<dbReference type="Proteomes" id="UP000094385">
    <property type="component" value="Unassembled WGS sequence"/>
</dbReference>
<dbReference type="AlphaFoldDB" id="A0A1E3Q6I1"/>
<sequence>MLCDCPWRVRFKKQLNGSWIVTELRDEHQGHQLEGVDPLSYSVNRPIVSPAQYPAEVITDADKALMSARVGGIPRFHEPALPMAHRAKHSKNCRKHVDTLAAFDELMKCIKQIASSVNLTEQEKALETLQDKFLSEAVSYFLNQWWRDKDNMRGGRNTIYRGMRILE</sequence>
<reference evidence="1 2" key="1">
    <citation type="journal article" date="2016" name="Proc. Natl. Acad. Sci. U.S.A.">
        <title>Comparative genomics of biotechnologically important yeasts.</title>
        <authorList>
            <person name="Riley R."/>
            <person name="Haridas S."/>
            <person name="Wolfe K.H."/>
            <person name="Lopes M.R."/>
            <person name="Hittinger C.T."/>
            <person name="Goeker M."/>
            <person name="Salamov A.A."/>
            <person name="Wisecaver J.H."/>
            <person name="Long T.M."/>
            <person name="Calvey C.H."/>
            <person name="Aerts A.L."/>
            <person name="Barry K.W."/>
            <person name="Choi C."/>
            <person name="Clum A."/>
            <person name="Coughlan A.Y."/>
            <person name="Deshpande S."/>
            <person name="Douglass A.P."/>
            <person name="Hanson S.J."/>
            <person name="Klenk H.-P."/>
            <person name="LaButti K.M."/>
            <person name="Lapidus A."/>
            <person name="Lindquist E.A."/>
            <person name="Lipzen A.M."/>
            <person name="Meier-Kolthoff J.P."/>
            <person name="Ohm R.A."/>
            <person name="Otillar R.P."/>
            <person name="Pangilinan J.L."/>
            <person name="Peng Y."/>
            <person name="Rokas A."/>
            <person name="Rosa C.A."/>
            <person name="Scheuner C."/>
            <person name="Sibirny A.A."/>
            <person name="Slot J.C."/>
            <person name="Stielow J.B."/>
            <person name="Sun H."/>
            <person name="Kurtzman C.P."/>
            <person name="Blackwell M."/>
            <person name="Grigoriev I.V."/>
            <person name="Jeffries T.W."/>
        </authorList>
    </citation>
    <scope>NUCLEOTIDE SEQUENCE [LARGE SCALE GENOMIC DNA]</scope>
    <source>
        <strain evidence="1 2">NRRL Y-11557</strain>
    </source>
</reference>
<dbReference type="EMBL" id="KV454295">
    <property type="protein sequence ID" value="ODQ72762.1"/>
    <property type="molecule type" value="Genomic_DNA"/>
</dbReference>
<protein>
    <submittedName>
        <fullName evidence="1">Uncharacterized protein</fullName>
    </submittedName>
</protein>
<organism evidence="1 2">
    <name type="scientific">Lipomyces starkeyi NRRL Y-11557</name>
    <dbReference type="NCBI Taxonomy" id="675824"/>
    <lineage>
        <taxon>Eukaryota</taxon>
        <taxon>Fungi</taxon>
        <taxon>Dikarya</taxon>
        <taxon>Ascomycota</taxon>
        <taxon>Saccharomycotina</taxon>
        <taxon>Lipomycetes</taxon>
        <taxon>Lipomycetales</taxon>
        <taxon>Lipomycetaceae</taxon>
        <taxon>Lipomyces</taxon>
    </lineage>
</organism>
<proteinExistence type="predicted"/>
<evidence type="ECO:0000313" key="2">
    <source>
        <dbReference type="Proteomes" id="UP000094385"/>
    </source>
</evidence>
<evidence type="ECO:0000313" key="1">
    <source>
        <dbReference type="EMBL" id="ODQ72762.1"/>
    </source>
</evidence>
<keyword evidence="2" id="KW-1185">Reference proteome</keyword>